<protein>
    <submittedName>
        <fullName evidence="2">Aldo/keto reductase</fullName>
    </submittedName>
</protein>
<dbReference type="Proteomes" id="UP000232806">
    <property type="component" value="Chromosome"/>
</dbReference>
<dbReference type="SUPFAM" id="SSF46548">
    <property type="entry name" value="alpha-helical ferredoxin"/>
    <property type="match status" value="1"/>
</dbReference>
<name>A0A2H4VBS9_9EURY</name>
<dbReference type="GeneID" id="35121090"/>
<evidence type="ECO:0000313" key="3">
    <source>
        <dbReference type="Proteomes" id="UP000232806"/>
    </source>
</evidence>
<dbReference type="InterPro" id="IPR020471">
    <property type="entry name" value="AKR"/>
</dbReference>
<reference evidence="2 3" key="1">
    <citation type="submission" date="2016-10" db="EMBL/GenBank/DDBJ databases">
        <title>Comparative genomics between deep and shallow subseafloor isolates.</title>
        <authorList>
            <person name="Ishii S."/>
            <person name="Miller J.R."/>
            <person name="Sutton G."/>
            <person name="Suzuki S."/>
            <person name="Methe B."/>
            <person name="Inagaki F."/>
            <person name="Imachi H."/>
        </authorList>
    </citation>
    <scope>NUCLEOTIDE SEQUENCE [LARGE SCALE GENOMIC DNA]</scope>
    <source>
        <strain evidence="2 3">MO-MB1</strain>
    </source>
</reference>
<dbReference type="Pfam" id="PF13534">
    <property type="entry name" value="Fer4_17"/>
    <property type="match status" value="1"/>
</dbReference>
<dbReference type="SUPFAM" id="SSF51430">
    <property type="entry name" value="NAD(P)-linked oxidoreductase"/>
    <property type="match status" value="1"/>
</dbReference>
<dbReference type="Pfam" id="PF00248">
    <property type="entry name" value="Aldo_ket_red"/>
    <property type="match status" value="1"/>
</dbReference>
<dbReference type="Gene3D" id="3.20.20.100">
    <property type="entry name" value="NADP-dependent oxidoreductase domain"/>
    <property type="match status" value="1"/>
</dbReference>
<dbReference type="RefSeq" id="WP_100905544.1">
    <property type="nucleotide sequence ID" value="NZ_CP017766.1"/>
</dbReference>
<accession>A0A2H4VBS9</accession>
<organism evidence="2 3">
    <name type="scientific">Methanobacterium subterraneum</name>
    <dbReference type="NCBI Taxonomy" id="59277"/>
    <lineage>
        <taxon>Archaea</taxon>
        <taxon>Methanobacteriati</taxon>
        <taxon>Methanobacteriota</taxon>
        <taxon>Methanomada group</taxon>
        <taxon>Methanobacteria</taxon>
        <taxon>Methanobacteriales</taxon>
        <taxon>Methanobacteriaceae</taxon>
        <taxon>Methanobacterium</taxon>
    </lineage>
</organism>
<proteinExistence type="predicted"/>
<dbReference type="InterPro" id="IPR053135">
    <property type="entry name" value="AKR2_Oxidoreductase"/>
</dbReference>
<dbReference type="InterPro" id="IPR023210">
    <property type="entry name" value="NADP_OxRdtase_dom"/>
</dbReference>
<sequence>MLYREMGKTGEKVSILGFGCMRLPIRGSYVQIDVEKASNLLDYALDQGINYLDTAYPYHGISTSHGGNSEIFLGEYLIESGRRDEVYLATKLPTWRLENEEDMENFLTQQLKRLQTDYIDFYLLHSLKEKQWFHLEDLGVLDFLDDAVADGRIKYTGFSSHDETDFIKEVLDSYQWDMCQIQYNYLDENIQAGKEGLDYAAEKGLGVVIMEPLKGGVLADYVPPEVQKIWDDAPLKRTPAEWAFSYLWDIPEISVVLSGMNTMEQLQENLQTAKNGLPHSLTPGEIKLMEEVKEVYQDKISVECSKCGYCMPCPSGINIPQCLSYLNQAGMFEDYSEVKNQYYFMLKDTERAGNCLECGLCEELCSQHLAIREELKKVARKMGN</sequence>
<dbReference type="InterPro" id="IPR036812">
    <property type="entry name" value="NAD(P)_OxRdtase_dom_sf"/>
</dbReference>
<dbReference type="OrthoDB" id="28487at2157"/>
<dbReference type="PANTHER" id="PTHR43312">
    <property type="entry name" value="D-THREO-ALDOSE 1-DEHYDROGENASE"/>
    <property type="match status" value="1"/>
</dbReference>
<feature type="domain" description="NADP-dependent oxidoreductase" evidence="1">
    <location>
        <begin position="16"/>
        <end position="277"/>
    </location>
</feature>
<dbReference type="GO" id="GO:0016491">
    <property type="term" value="F:oxidoreductase activity"/>
    <property type="evidence" value="ECO:0007669"/>
    <property type="project" value="InterPro"/>
</dbReference>
<dbReference type="PANTHER" id="PTHR43312:SF2">
    <property type="entry name" value="OXIDOREDUCTASE"/>
    <property type="match status" value="1"/>
</dbReference>
<dbReference type="AlphaFoldDB" id="A0A2H4VBS9"/>
<evidence type="ECO:0000259" key="1">
    <source>
        <dbReference type="Pfam" id="PF00248"/>
    </source>
</evidence>
<evidence type="ECO:0000313" key="2">
    <source>
        <dbReference type="EMBL" id="AUB55565.1"/>
    </source>
</evidence>
<gene>
    <name evidence="2" type="ORF">BK007_05795</name>
</gene>
<dbReference type="PRINTS" id="PR00069">
    <property type="entry name" value="ALDKETRDTASE"/>
</dbReference>
<dbReference type="CDD" id="cd19096">
    <property type="entry name" value="AKR_Fe-S_oxidoreductase"/>
    <property type="match status" value="1"/>
</dbReference>
<dbReference type="EMBL" id="CP017766">
    <property type="protein sequence ID" value="AUB55565.1"/>
    <property type="molecule type" value="Genomic_DNA"/>
</dbReference>